<evidence type="ECO:0000313" key="5">
    <source>
        <dbReference type="Proteomes" id="UP000515135"/>
    </source>
</evidence>
<feature type="repeat" description="NHL" evidence="2">
    <location>
        <begin position="557"/>
        <end position="600"/>
    </location>
</feature>
<name>A0A6P4XXG6_BRABE</name>
<proteinExistence type="predicted"/>
<gene>
    <name evidence="6" type="primary">LOC109464295</name>
</gene>
<dbReference type="Gene3D" id="2.120.10.30">
    <property type="entry name" value="TolB, C-terminal domain"/>
    <property type="match status" value="1"/>
</dbReference>
<dbReference type="AlphaFoldDB" id="A0A6P4XXG6"/>
<keyword evidence="5" id="KW-1185">Reference proteome</keyword>
<organism evidence="5 6">
    <name type="scientific">Branchiostoma belcheri</name>
    <name type="common">Amphioxus</name>
    <dbReference type="NCBI Taxonomy" id="7741"/>
    <lineage>
        <taxon>Eukaryota</taxon>
        <taxon>Metazoa</taxon>
        <taxon>Chordata</taxon>
        <taxon>Cephalochordata</taxon>
        <taxon>Leptocardii</taxon>
        <taxon>Amphioxiformes</taxon>
        <taxon>Branchiostomatidae</taxon>
        <taxon>Branchiostoma</taxon>
    </lineage>
</organism>
<evidence type="ECO:0000313" key="6">
    <source>
        <dbReference type="RefSeq" id="XP_019616808.1"/>
    </source>
</evidence>
<dbReference type="CDD" id="cd05819">
    <property type="entry name" value="NHL"/>
    <property type="match status" value="1"/>
</dbReference>
<dbReference type="GeneID" id="109464295"/>
<dbReference type="InterPro" id="IPR050952">
    <property type="entry name" value="TRIM-NHL_E3_ligases"/>
</dbReference>
<keyword evidence="4" id="KW-0812">Transmembrane</keyword>
<dbReference type="PROSITE" id="PS51125">
    <property type="entry name" value="NHL"/>
    <property type="match status" value="2"/>
</dbReference>
<feature type="transmembrane region" description="Helical" evidence="4">
    <location>
        <begin position="259"/>
        <end position="281"/>
    </location>
</feature>
<feature type="repeat" description="NHL" evidence="2">
    <location>
        <begin position="374"/>
        <end position="411"/>
    </location>
</feature>
<dbReference type="RefSeq" id="XP_019616808.1">
    <property type="nucleotide sequence ID" value="XM_019761249.1"/>
</dbReference>
<dbReference type="PANTHER" id="PTHR24104:SF50">
    <property type="entry name" value="SMP-30_GLUCONOLACTONASE_LRE-LIKE REGION DOMAIN-CONTAINING PROTEIN"/>
    <property type="match status" value="1"/>
</dbReference>
<dbReference type="GO" id="GO:0061630">
    <property type="term" value="F:ubiquitin protein ligase activity"/>
    <property type="evidence" value="ECO:0007669"/>
    <property type="project" value="TreeGrafter"/>
</dbReference>
<dbReference type="KEGG" id="bbel:109464295"/>
<dbReference type="InterPro" id="IPR011042">
    <property type="entry name" value="6-blade_b-propeller_TolB-like"/>
</dbReference>
<feature type="region of interest" description="Disordered" evidence="3">
    <location>
        <begin position="48"/>
        <end position="244"/>
    </location>
</feature>
<protein>
    <submittedName>
        <fullName evidence="6">Uncharacterized protein LOC109464295</fullName>
    </submittedName>
</protein>
<dbReference type="PANTHER" id="PTHR24104">
    <property type="entry name" value="E3 UBIQUITIN-PROTEIN LIGASE NHLRC1-RELATED"/>
    <property type="match status" value="1"/>
</dbReference>
<dbReference type="Pfam" id="PF01436">
    <property type="entry name" value="NHL"/>
    <property type="match status" value="2"/>
</dbReference>
<feature type="compositionally biased region" description="Low complexity" evidence="3">
    <location>
        <begin position="296"/>
        <end position="306"/>
    </location>
</feature>
<dbReference type="GO" id="GO:0043161">
    <property type="term" value="P:proteasome-mediated ubiquitin-dependent protein catabolic process"/>
    <property type="evidence" value="ECO:0007669"/>
    <property type="project" value="TreeGrafter"/>
</dbReference>
<dbReference type="SUPFAM" id="SSF101898">
    <property type="entry name" value="NHL repeat"/>
    <property type="match status" value="1"/>
</dbReference>
<keyword evidence="1" id="KW-0677">Repeat</keyword>
<keyword evidence="4" id="KW-1133">Transmembrane helix</keyword>
<dbReference type="OrthoDB" id="6069738at2759"/>
<evidence type="ECO:0000256" key="2">
    <source>
        <dbReference type="PROSITE-ProRule" id="PRU00504"/>
    </source>
</evidence>
<feature type="region of interest" description="Disordered" evidence="3">
    <location>
        <begin position="1"/>
        <end position="30"/>
    </location>
</feature>
<evidence type="ECO:0000256" key="4">
    <source>
        <dbReference type="SAM" id="Phobius"/>
    </source>
</evidence>
<keyword evidence="4" id="KW-0472">Membrane</keyword>
<sequence length="640" mass="69642">MAASPSDGPANPRRGTYTCGRDTEPTPAATTCGRFALSTAEILLEDRNVDGGTAMSSPPYANDNKSGRIPLPSVKFTKMPPAHRPHRPGQSDGRRESGYDNLQKQAHQHVPLNPVYNASTDEETVPKNPRSGRTTGGDRPETAGTHHYTLRNSARRPAPSIPRTGRTTDRARPETAGTHHYTLRNSARRPAPSIPRTGRTTDRTRPETAGTHHYTLPNSARRPVPSIPRPARAHDGSLSDAPNEGRSIWERLRNHGQRVAMFIIIIIGSVVMVTLMVHVILVHTGSQPSHHNHPVTTNRGTGTTDSTAHAWQSSAVLRTVTSAYVILVDPARRRGPPDSVLAGVETSGPTQISRTLPVDTKEVSGGGSSISFDFESGAGKLQGANGVAVSADNKIWVADRPKACLQVYSMAGTYLHQFPKGAPGIGYPLNKTPVDVSIDRDGHLWVLMHGYPKSPDTVAQFTRKGHLKAKFDLPDTVPRGANRGMAVGLRNNHVFVTWSDGYNGGVQAFQPNGKLLWDGQRRMQRPMYVAVNEEGNVFVSDYNTHYIYMYDAAGQYVLRFGGPGLSGSDLNYPRGICVDKSGHIVVADSDNQRVVVYTSRGDYVRHIAIRALHLRDVAVGPGGQLVVLNFNKITVLPFYL</sequence>
<reference evidence="6" key="1">
    <citation type="submission" date="2025-08" db="UniProtKB">
        <authorList>
            <consortium name="RefSeq"/>
        </authorList>
    </citation>
    <scope>IDENTIFICATION</scope>
    <source>
        <tissue evidence="6">Gonad</tissue>
    </source>
</reference>
<dbReference type="Proteomes" id="UP000515135">
    <property type="component" value="Unplaced"/>
</dbReference>
<dbReference type="InterPro" id="IPR001258">
    <property type="entry name" value="NHL_repeat"/>
</dbReference>
<evidence type="ECO:0000256" key="1">
    <source>
        <dbReference type="ARBA" id="ARBA00022737"/>
    </source>
</evidence>
<feature type="region of interest" description="Disordered" evidence="3">
    <location>
        <begin position="286"/>
        <end position="306"/>
    </location>
</feature>
<evidence type="ECO:0000256" key="3">
    <source>
        <dbReference type="SAM" id="MobiDB-lite"/>
    </source>
</evidence>
<accession>A0A6P4XXG6</accession>
<dbReference type="GO" id="GO:0000209">
    <property type="term" value="P:protein polyubiquitination"/>
    <property type="evidence" value="ECO:0007669"/>
    <property type="project" value="TreeGrafter"/>
</dbReference>